<dbReference type="InterPro" id="IPR036034">
    <property type="entry name" value="PDZ_sf"/>
</dbReference>
<accession>A0A099I3S6</accession>
<dbReference type="SMART" id="SM00228">
    <property type="entry name" value="PDZ"/>
    <property type="match status" value="1"/>
</dbReference>
<dbReference type="PANTHER" id="PTHR43343">
    <property type="entry name" value="PEPTIDASE S12"/>
    <property type="match status" value="1"/>
</dbReference>
<dbReference type="Pfam" id="PF13365">
    <property type="entry name" value="Trypsin_2"/>
    <property type="match status" value="1"/>
</dbReference>
<dbReference type="SUPFAM" id="SSF50494">
    <property type="entry name" value="Trypsin-like serine proteases"/>
    <property type="match status" value="1"/>
</dbReference>
<organism evidence="4 7">
    <name type="scientific">Clostridium innocuum</name>
    <dbReference type="NCBI Taxonomy" id="1522"/>
    <lineage>
        <taxon>Bacteria</taxon>
        <taxon>Bacillati</taxon>
        <taxon>Bacillota</taxon>
        <taxon>Clostridia</taxon>
        <taxon>Eubacteriales</taxon>
        <taxon>Clostridiaceae</taxon>
        <taxon>Clostridium</taxon>
    </lineage>
</organism>
<dbReference type="GO" id="GO:0006508">
    <property type="term" value="P:proteolysis"/>
    <property type="evidence" value="ECO:0007669"/>
    <property type="project" value="UniProtKB-KW"/>
</dbReference>
<keyword evidence="2" id="KW-0378">Hydrolase</keyword>
<evidence type="ECO:0000256" key="1">
    <source>
        <dbReference type="ARBA" id="ARBA00022670"/>
    </source>
</evidence>
<dbReference type="PRINTS" id="PR00834">
    <property type="entry name" value="PROTEASES2C"/>
</dbReference>
<evidence type="ECO:0000259" key="3">
    <source>
        <dbReference type="PROSITE" id="PS50106"/>
    </source>
</evidence>
<dbReference type="GO" id="GO:0004252">
    <property type="term" value="F:serine-type endopeptidase activity"/>
    <property type="evidence" value="ECO:0007669"/>
    <property type="project" value="InterPro"/>
</dbReference>
<dbReference type="Proteomes" id="UP000503330">
    <property type="component" value="Chromosome"/>
</dbReference>
<name>A0A099I3S6_CLOIN</name>
<dbReference type="RefSeq" id="WP_002607234.1">
    <property type="nucleotide sequence ID" value="NZ_AP025565.1"/>
</dbReference>
<dbReference type="Gene3D" id="2.30.42.10">
    <property type="match status" value="1"/>
</dbReference>
<gene>
    <name evidence="4" type="ORF">CIAN88_13700</name>
    <name evidence="6" type="ORF">G4D54_02855</name>
    <name evidence="5" type="ORF">MKC95_12470</name>
</gene>
<keyword evidence="1 4" id="KW-0645">Protease</keyword>
<evidence type="ECO:0000313" key="8">
    <source>
        <dbReference type="Proteomes" id="UP000503330"/>
    </source>
</evidence>
<evidence type="ECO:0000313" key="4">
    <source>
        <dbReference type="EMBL" id="KGJ52634.1"/>
    </source>
</evidence>
<dbReference type="EMBL" id="CP048838">
    <property type="protein sequence ID" value="QJA01432.1"/>
    <property type="molecule type" value="Genomic_DNA"/>
</dbReference>
<dbReference type="PROSITE" id="PS50106">
    <property type="entry name" value="PDZ"/>
    <property type="match status" value="1"/>
</dbReference>
<dbReference type="Gene3D" id="2.40.10.120">
    <property type="match status" value="1"/>
</dbReference>
<protein>
    <submittedName>
        <fullName evidence="6">PDZ domain-containing protein</fullName>
    </submittedName>
    <submittedName>
        <fullName evidence="4">Serine protease</fullName>
    </submittedName>
    <submittedName>
        <fullName evidence="5">Trypsin-like peptidase domain-containing protein</fullName>
    </submittedName>
</protein>
<dbReference type="Proteomes" id="UP000030008">
    <property type="component" value="Unassembled WGS sequence"/>
</dbReference>
<dbReference type="InterPro" id="IPR051201">
    <property type="entry name" value="Chloro_Bact_Ser_Proteases"/>
</dbReference>
<dbReference type="Proteomes" id="UP001203972">
    <property type="component" value="Unassembled WGS sequence"/>
</dbReference>
<dbReference type="SUPFAM" id="SSF50156">
    <property type="entry name" value="PDZ domain-like"/>
    <property type="match status" value="1"/>
</dbReference>
<reference evidence="4 7" key="1">
    <citation type="submission" date="2014-08" db="EMBL/GenBank/DDBJ databases">
        <title>Clostridium innocuum, an unnegligible vancomycin-resistant pathogen causing extra-intestinal infections.</title>
        <authorList>
            <person name="Feng Y."/>
            <person name="Chiu C.-H."/>
        </authorList>
    </citation>
    <scope>NUCLEOTIDE SEQUENCE [LARGE SCALE GENOMIC DNA]</scope>
    <source>
        <strain evidence="4 7">AN88</strain>
    </source>
</reference>
<dbReference type="InterPro" id="IPR001478">
    <property type="entry name" value="PDZ"/>
</dbReference>
<reference evidence="6 8" key="2">
    <citation type="submission" date="2020-02" db="EMBL/GenBank/DDBJ databases">
        <authorList>
            <person name="Kociolek L.K."/>
            <person name="Ozer E.A."/>
        </authorList>
    </citation>
    <scope>NUCLEOTIDE SEQUENCE [LARGE SCALE GENOMIC DNA]</scope>
    <source>
        <strain evidence="6 8">ATCC 14501</strain>
    </source>
</reference>
<dbReference type="Pfam" id="PF13180">
    <property type="entry name" value="PDZ_2"/>
    <property type="match status" value="1"/>
</dbReference>
<dbReference type="EMBL" id="JAKTMA010000021">
    <property type="protein sequence ID" value="MCR0233584.1"/>
    <property type="molecule type" value="Genomic_DNA"/>
</dbReference>
<dbReference type="EMBL" id="JQIF01000058">
    <property type="protein sequence ID" value="KGJ52634.1"/>
    <property type="molecule type" value="Genomic_DNA"/>
</dbReference>
<dbReference type="InterPro" id="IPR001940">
    <property type="entry name" value="Peptidase_S1C"/>
</dbReference>
<proteinExistence type="predicted"/>
<dbReference type="InterPro" id="IPR009003">
    <property type="entry name" value="Peptidase_S1_PA"/>
</dbReference>
<dbReference type="PANTHER" id="PTHR43343:SF3">
    <property type="entry name" value="PROTEASE DO-LIKE 8, CHLOROPLASTIC"/>
    <property type="match status" value="1"/>
</dbReference>
<evidence type="ECO:0000313" key="7">
    <source>
        <dbReference type="Proteomes" id="UP000030008"/>
    </source>
</evidence>
<dbReference type="GeneID" id="61924442"/>
<dbReference type="AlphaFoldDB" id="A0A099I3S6"/>
<evidence type="ECO:0000313" key="6">
    <source>
        <dbReference type="EMBL" id="QJA01432.1"/>
    </source>
</evidence>
<evidence type="ECO:0000256" key="2">
    <source>
        <dbReference type="ARBA" id="ARBA00022801"/>
    </source>
</evidence>
<sequence length="362" mass="38921">MKRLTAFLLVALIGWNIVLTILYLQSKEDTTAATAAQQTKQKVETASVNITSDVTELVAKSENKVVTVTARARGQALDTGSGAVYKVDGKTVYIITNNHVVADGDEAVVTFANGKEQKVDIVGKDELTDLALLKTDVDFKAEAFVMGNSSLVKKGEYVIAMGSPLGIEYQGSVSGGLISGVDRRMEMDIDNNGVADWDVNVLQTDAAINPGNSGGPLINMAGELIGINSMKITDTSVEGFGFALPINEVLPIITELENNGKVVRPILGISVQPIEQLSMLDKAYLGIDSKVESGLLIVKVASRTPAASAGIKEGDILVKFDGKEIKDYKQFRQYLYSHKVKDKVSIVVNRNGKEIEKTVILE</sequence>
<feature type="domain" description="PDZ" evidence="3">
    <location>
        <begin position="253"/>
        <end position="352"/>
    </location>
</feature>
<reference evidence="5" key="3">
    <citation type="journal article" date="2022" name="Clin. Infect. Dis.">
        <title>Association between Clostridium innocuum and antibiotic-associated diarrhea in adults and children: A cross-sectional study and comparative genomics analysis.</title>
        <authorList>
            <person name="Cherny K.E."/>
            <person name="Muscat E.B."/>
            <person name="Balaji A."/>
            <person name="Mukherjee J."/>
            <person name="Ozer E.A."/>
            <person name="Angarone M.P."/>
            <person name="Hauser A.R."/>
            <person name="Sichel J.S."/>
            <person name="Amponsah E."/>
            <person name="Kociolek L.K."/>
        </authorList>
    </citation>
    <scope>NUCLEOTIDE SEQUENCE</scope>
    <source>
        <strain evidence="5">NU1-AC-029v</strain>
    </source>
</reference>
<evidence type="ECO:0000313" key="5">
    <source>
        <dbReference type="EMBL" id="MCR0233584.1"/>
    </source>
</evidence>